<evidence type="ECO:0000256" key="1">
    <source>
        <dbReference type="ARBA" id="ARBA00004167"/>
    </source>
</evidence>
<organism evidence="8 9">
    <name type="scientific">Chaetomium fimeti</name>
    <dbReference type="NCBI Taxonomy" id="1854472"/>
    <lineage>
        <taxon>Eukaryota</taxon>
        <taxon>Fungi</taxon>
        <taxon>Dikarya</taxon>
        <taxon>Ascomycota</taxon>
        <taxon>Pezizomycotina</taxon>
        <taxon>Sordariomycetes</taxon>
        <taxon>Sordariomycetidae</taxon>
        <taxon>Sordariales</taxon>
        <taxon>Chaetomiaceae</taxon>
        <taxon>Chaetomium</taxon>
    </lineage>
</organism>
<feature type="chain" id="PRO_5042247101" description="Kelch repeat-containing protein" evidence="7">
    <location>
        <begin position="27"/>
        <end position="625"/>
    </location>
</feature>
<keyword evidence="4 6" id="KW-0472">Membrane</keyword>
<evidence type="ECO:0000256" key="4">
    <source>
        <dbReference type="ARBA" id="ARBA00023136"/>
    </source>
</evidence>
<evidence type="ECO:0000256" key="2">
    <source>
        <dbReference type="ARBA" id="ARBA00022692"/>
    </source>
</evidence>
<feature type="region of interest" description="Disordered" evidence="5">
    <location>
        <begin position="570"/>
        <end position="625"/>
    </location>
</feature>
<feature type="signal peptide" evidence="7">
    <location>
        <begin position="1"/>
        <end position="26"/>
    </location>
</feature>
<feature type="transmembrane region" description="Helical" evidence="6">
    <location>
        <begin position="466"/>
        <end position="491"/>
    </location>
</feature>
<feature type="compositionally biased region" description="Gly residues" evidence="5">
    <location>
        <begin position="570"/>
        <end position="589"/>
    </location>
</feature>
<dbReference type="EMBL" id="JAUEPN010000007">
    <property type="protein sequence ID" value="KAK3292152.1"/>
    <property type="molecule type" value="Genomic_DNA"/>
</dbReference>
<evidence type="ECO:0000313" key="8">
    <source>
        <dbReference type="EMBL" id="KAK3292152.1"/>
    </source>
</evidence>
<dbReference type="AlphaFoldDB" id="A0AAE0H945"/>
<evidence type="ECO:0000256" key="3">
    <source>
        <dbReference type="ARBA" id="ARBA00022989"/>
    </source>
</evidence>
<evidence type="ECO:0008006" key="10">
    <source>
        <dbReference type="Google" id="ProtNLM"/>
    </source>
</evidence>
<dbReference type="RefSeq" id="XP_062655666.1">
    <property type="nucleotide sequence ID" value="XM_062801853.1"/>
</dbReference>
<feature type="compositionally biased region" description="Pro residues" evidence="5">
    <location>
        <begin position="445"/>
        <end position="459"/>
    </location>
</feature>
<keyword evidence="2 6" id="KW-0812">Transmembrane</keyword>
<feature type="compositionally biased region" description="Low complexity" evidence="5">
    <location>
        <begin position="497"/>
        <end position="507"/>
    </location>
</feature>
<name>A0AAE0H945_9PEZI</name>
<reference evidence="8" key="2">
    <citation type="submission" date="2023-06" db="EMBL/GenBank/DDBJ databases">
        <authorList>
            <consortium name="Lawrence Berkeley National Laboratory"/>
            <person name="Haridas S."/>
            <person name="Hensen N."/>
            <person name="Bonometti L."/>
            <person name="Westerberg I."/>
            <person name="Brannstrom I.O."/>
            <person name="Guillou S."/>
            <person name="Cros-Aarteil S."/>
            <person name="Calhoun S."/>
            <person name="Kuo A."/>
            <person name="Mondo S."/>
            <person name="Pangilinan J."/>
            <person name="Riley R."/>
            <person name="Labutti K."/>
            <person name="Andreopoulos B."/>
            <person name="Lipzen A."/>
            <person name="Chen C."/>
            <person name="Yanf M."/>
            <person name="Daum C."/>
            <person name="Ng V."/>
            <person name="Clum A."/>
            <person name="Steindorff A."/>
            <person name="Ohm R."/>
            <person name="Martin F."/>
            <person name="Silar P."/>
            <person name="Natvig D."/>
            <person name="Lalanne C."/>
            <person name="Gautier V."/>
            <person name="Ament-Velasquez S.L."/>
            <person name="Kruys A."/>
            <person name="Hutchinson M.I."/>
            <person name="Powell A.J."/>
            <person name="Barry K."/>
            <person name="Miller A.N."/>
            <person name="Grigoriev I.V."/>
            <person name="Debuchy R."/>
            <person name="Gladieux P."/>
            <person name="Thoren M.H."/>
            <person name="Johannesson H."/>
        </authorList>
    </citation>
    <scope>NUCLEOTIDE SEQUENCE</scope>
    <source>
        <strain evidence="8">CBS 168.71</strain>
    </source>
</reference>
<dbReference type="Proteomes" id="UP001278766">
    <property type="component" value="Unassembled WGS sequence"/>
</dbReference>
<keyword evidence="7" id="KW-0732">Signal</keyword>
<evidence type="ECO:0000256" key="5">
    <source>
        <dbReference type="SAM" id="MobiDB-lite"/>
    </source>
</evidence>
<dbReference type="GO" id="GO:0071944">
    <property type="term" value="C:cell periphery"/>
    <property type="evidence" value="ECO:0007669"/>
    <property type="project" value="UniProtKB-ARBA"/>
</dbReference>
<feature type="region of interest" description="Disordered" evidence="5">
    <location>
        <begin position="496"/>
        <end position="533"/>
    </location>
</feature>
<dbReference type="PANTHER" id="PTHR15549">
    <property type="entry name" value="PAIRED IMMUNOGLOBULIN-LIKE TYPE 2 RECEPTOR"/>
    <property type="match status" value="1"/>
</dbReference>
<feature type="region of interest" description="Disordered" evidence="5">
    <location>
        <begin position="437"/>
        <end position="463"/>
    </location>
</feature>
<protein>
    <recommendedName>
        <fullName evidence="10">Kelch repeat-containing protein</fullName>
    </recommendedName>
</protein>
<dbReference type="SUPFAM" id="SSF117281">
    <property type="entry name" value="Kelch motif"/>
    <property type="match status" value="1"/>
</dbReference>
<dbReference type="Gene3D" id="2.120.10.80">
    <property type="entry name" value="Kelch-type beta propeller"/>
    <property type="match status" value="1"/>
</dbReference>
<comment type="subcellular location">
    <subcellularLocation>
        <location evidence="1">Membrane</location>
        <topology evidence="1">Single-pass membrane protein</topology>
    </subcellularLocation>
</comment>
<dbReference type="InterPro" id="IPR051694">
    <property type="entry name" value="Immunoregulatory_rcpt-like"/>
</dbReference>
<dbReference type="Pfam" id="PF03229">
    <property type="entry name" value="Alpha_GJ"/>
    <property type="match status" value="1"/>
</dbReference>
<proteinExistence type="predicted"/>
<accession>A0AAE0H945</accession>
<dbReference type="GeneID" id="87838801"/>
<gene>
    <name evidence="8" type="ORF">B0H64DRAFT_364844</name>
</gene>
<sequence length="625" mass="65728">MPHGGQSSTTLRLLAFLGLSCTLGAALPDVPAPDDFLRRVWATATVLGDYVYVDGGELTQIVDGQSHGADVVNSTLSIDMSKSWKSLDVTIRTIPKPGPAKTNVGLWTDTAAGVFYSWGGRWPGGKNITKNALWKFRADGKGGGSWAVEEPENMVLFHGLHQVEYGAFVNTDTTGFVIGGAAHAWTEEDHSTADPIPGMVAFDMKSKIWQNGTANFSPFGSGILNKGTAAYMPSIGPDGLIITMGGYSPPLDGDLNKSEGPPLDLRNLTLFNPQTKTTYWQTATGTIPATPRGQFCTAVFPTSDGGYDIFIFGGINARDQFDYGDAYILSLPGFVWTKLPDPPGGARVGASCVRVGNRQVLSIGGSDGSQSEADPASQGLLLFDMTTLEWKDSYDAEAAAYERSKTIQDWYDDNTLDEVDWSSTEIQNLFVAASASATATNTDTTPPPTGNPTASPTPTPSTTTPIGAIVGGVIGGIAGLAAIGLAAWFLLRRRRQQQQQQQQQNQQDATLTDPNSPYPPGPHSHNPGLDVSLGADAAAGYYGAQTKEDKIPEIGTGHEYPELAGAGAGGGYSELAGPGGAGYGYGVGGPYHPPAGAVAELGPYGRPSELGEGTRHYELDSTPAR</sequence>
<keyword evidence="9" id="KW-1185">Reference proteome</keyword>
<evidence type="ECO:0000256" key="7">
    <source>
        <dbReference type="SAM" id="SignalP"/>
    </source>
</evidence>
<dbReference type="InterPro" id="IPR015915">
    <property type="entry name" value="Kelch-typ_b-propeller"/>
</dbReference>
<evidence type="ECO:0000313" key="9">
    <source>
        <dbReference type="Proteomes" id="UP001278766"/>
    </source>
</evidence>
<keyword evidence="3 6" id="KW-1133">Transmembrane helix</keyword>
<dbReference type="PANTHER" id="PTHR15549:SF27">
    <property type="entry name" value="CHITIN-BINDING TYPE-1 DOMAIN-CONTAINING PROTEIN"/>
    <property type="match status" value="1"/>
</dbReference>
<dbReference type="GO" id="GO:0016020">
    <property type="term" value="C:membrane"/>
    <property type="evidence" value="ECO:0007669"/>
    <property type="project" value="UniProtKB-SubCell"/>
</dbReference>
<reference evidence="8" key="1">
    <citation type="journal article" date="2023" name="Mol. Phylogenet. Evol.">
        <title>Genome-scale phylogeny and comparative genomics of the fungal order Sordariales.</title>
        <authorList>
            <person name="Hensen N."/>
            <person name="Bonometti L."/>
            <person name="Westerberg I."/>
            <person name="Brannstrom I.O."/>
            <person name="Guillou S."/>
            <person name="Cros-Aarteil S."/>
            <person name="Calhoun S."/>
            <person name="Haridas S."/>
            <person name="Kuo A."/>
            <person name="Mondo S."/>
            <person name="Pangilinan J."/>
            <person name="Riley R."/>
            <person name="LaButti K."/>
            <person name="Andreopoulos B."/>
            <person name="Lipzen A."/>
            <person name="Chen C."/>
            <person name="Yan M."/>
            <person name="Daum C."/>
            <person name="Ng V."/>
            <person name="Clum A."/>
            <person name="Steindorff A."/>
            <person name="Ohm R.A."/>
            <person name="Martin F."/>
            <person name="Silar P."/>
            <person name="Natvig D.O."/>
            <person name="Lalanne C."/>
            <person name="Gautier V."/>
            <person name="Ament-Velasquez S.L."/>
            <person name="Kruys A."/>
            <person name="Hutchinson M.I."/>
            <person name="Powell A.J."/>
            <person name="Barry K."/>
            <person name="Miller A.N."/>
            <person name="Grigoriev I.V."/>
            <person name="Debuchy R."/>
            <person name="Gladieux P."/>
            <person name="Hiltunen Thoren M."/>
            <person name="Johannesson H."/>
        </authorList>
    </citation>
    <scope>NUCLEOTIDE SEQUENCE</scope>
    <source>
        <strain evidence="8">CBS 168.71</strain>
    </source>
</reference>
<evidence type="ECO:0000256" key="6">
    <source>
        <dbReference type="SAM" id="Phobius"/>
    </source>
</evidence>
<dbReference type="InterPro" id="IPR004913">
    <property type="entry name" value="Herpes_gJ"/>
</dbReference>
<comment type="caution">
    <text evidence="8">The sequence shown here is derived from an EMBL/GenBank/DDBJ whole genome shotgun (WGS) entry which is preliminary data.</text>
</comment>